<dbReference type="RefSeq" id="WP_131282978.1">
    <property type="nucleotide sequence ID" value="NZ_RXLP01000002.1"/>
</dbReference>
<feature type="domain" description="Major facilitator superfamily (MFS) profile" evidence="7">
    <location>
        <begin position="1"/>
        <end position="204"/>
    </location>
</feature>
<accession>A0A4V2MU46</accession>
<feature type="transmembrane region" description="Helical" evidence="6">
    <location>
        <begin position="50"/>
        <end position="69"/>
    </location>
</feature>
<keyword evidence="9" id="KW-1185">Reference proteome</keyword>
<feature type="transmembrane region" description="Helical" evidence="6">
    <location>
        <begin position="179"/>
        <end position="200"/>
    </location>
</feature>
<comment type="caution">
    <text evidence="8">The sequence shown here is derived from an EMBL/GenBank/DDBJ whole genome shotgun (WGS) entry which is preliminary data.</text>
</comment>
<evidence type="ECO:0000256" key="4">
    <source>
        <dbReference type="ARBA" id="ARBA00022989"/>
    </source>
</evidence>
<feature type="transmembrane region" description="Helical" evidence="6">
    <location>
        <begin position="151"/>
        <end position="173"/>
    </location>
</feature>
<sequence length="436" mass="47430">MQLFKIFRGYWRLAISDFFSVYATSVAETTIQLWLLNSLLVGFADSSRYLTVYLTLCSISALITGLFFGALAERFGVLKTIMGACATRMVAGLCIIGTIYATNNSLIASHNVAFWVLTVLVLITTGSDTFYSPALTSFINKVTDAEKLIDVLSLMRLISLLGTLVGPAIAGFASSKNAYISILFTETISLIITIVLILIVSKNSSAVSLTDTDDKATTADTPQSTKNAFTEFFADWFAGLKIFAKTSTYRLLFPFAIFEAIASSGIGFAVILFFSNVLHDTQSYGWCLSAMSLGYAISYALAPRLAEKMSFWAMLTLSYILIIFSLIGMALSPNGLIAILFGFCFSFSQAIISPSFQAILVRAVDESLVSQVISVFVSVVAAIGAVSYALWEFIYSLPVFPHLTHESIVILGTAIIYVVMLILAVTIKKMRSLKVS</sequence>
<dbReference type="GO" id="GO:0005886">
    <property type="term" value="C:plasma membrane"/>
    <property type="evidence" value="ECO:0007669"/>
    <property type="project" value="UniProtKB-SubCell"/>
</dbReference>
<dbReference type="AlphaFoldDB" id="A0A4V2MU46"/>
<feature type="transmembrane region" description="Helical" evidence="6">
    <location>
        <begin position="112"/>
        <end position="131"/>
    </location>
</feature>
<feature type="transmembrane region" description="Helical" evidence="6">
    <location>
        <begin position="81"/>
        <end position="100"/>
    </location>
</feature>
<keyword evidence="5 6" id="KW-0472">Membrane</keyword>
<keyword evidence="3 6" id="KW-0812">Transmembrane</keyword>
<evidence type="ECO:0000259" key="7">
    <source>
        <dbReference type="PROSITE" id="PS50850"/>
    </source>
</evidence>
<evidence type="ECO:0000256" key="1">
    <source>
        <dbReference type="ARBA" id="ARBA00004651"/>
    </source>
</evidence>
<protein>
    <submittedName>
        <fullName evidence="8">MFS transporter</fullName>
    </submittedName>
</protein>
<gene>
    <name evidence="8" type="ORF">EJ419_00550</name>
</gene>
<dbReference type="OrthoDB" id="3243076at2"/>
<dbReference type="InterPro" id="IPR020846">
    <property type="entry name" value="MFS_dom"/>
</dbReference>
<evidence type="ECO:0000256" key="6">
    <source>
        <dbReference type="SAM" id="Phobius"/>
    </source>
</evidence>
<dbReference type="SUPFAM" id="SSF103473">
    <property type="entry name" value="MFS general substrate transporter"/>
    <property type="match status" value="1"/>
</dbReference>
<evidence type="ECO:0000256" key="2">
    <source>
        <dbReference type="ARBA" id="ARBA00022475"/>
    </source>
</evidence>
<proteinExistence type="predicted"/>
<name>A0A4V2MU46_9BIFI</name>
<feature type="transmembrane region" description="Helical" evidence="6">
    <location>
        <begin position="407"/>
        <end position="427"/>
    </location>
</feature>
<dbReference type="Proteomes" id="UP000291289">
    <property type="component" value="Unassembled WGS sequence"/>
</dbReference>
<evidence type="ECO:0000313" key="8">
    <source>
        <dbReference type="EMBL" id="TCD54919.1"/>
    </source>
</evidence>
<reference evidence="8 9" key="1">
    <citation type="submission" date="2018-12" db="EMBL/GenBank/DDBJ databases">
        <title>Alloscrdovia theropitheci sp. nov: a novel taxon from the feces of the bleeding-herat monkey (Theropithecus geleda).</title>
        <authorList>
            <person name="Modesto M."/>
        </authorList>
    </citation>
    <scope>NUCLEOTIDE SEQUENCE [LARGE SCALE GENOMIC DNA]</scope>
    <source>
        <strain evidence="8 9">GLDI4/2</strain>
    </source>
</reference>
<feature type="transmembrane region" description="Helical" evidence="6">
    <location>
        <begin position="21"/>
        <end position="44"/>
    </location>
</feature>
<dbReference type="PANTHER" id="PTHR23513">
    <property type="entry name" value="INTEGRAL MEMBRANE EFFLUX PROTEIN-RELATED"/>
    <property type="match status" value="1"/>
</dbReference>
<feature type="transmembrane region" description="Helical" evidence="6">
    <location>
        <begin position="251"/>
        <end position="277"/>
    </location>
</feature>
<dbReference type="Pfam" id="PF07690">
    <property type="entry name" value="MFS_1"/>
    <property type="match status" value="1"/>
</dbReference>
<keyword evidence="4 6" id="KW-1133">Transmembrane helix</keyword>
<evidence type="ECO:0000313" key="9">
    <source>
        <dbReference type="Proteomes" id="UP000291289"/>
    </source>
</evidence>
<dbReference type="InterPro" id="IPR036259">
    <property type="entry name" value="MFS_trans_sf"/>
</dbReference>
<feature type="transmembrane region" description="Helical" evidence="6">
    <location>
        <begin position="283"/>
        <end position="302"/>
    </location>
</feature>
<feature type="transmembrane region" description="Helical" evidence="6">
    <location>
        <begin position="372"/>
        <end position="395"/>
    </location>
</feature>
<dbReference type="PROSITE" id="PS50850">
    <property type="entry name" value="MFS"/>
    <property type="match status" value="1"/>
</dbReference>
<evidence type="ECO:0000256" key="5">
    <source>
        <dbReference type="ARBA" id="ARBA00023136"/>
    </source>
</evidence>
<dbReference type="InterPro" id="IPR011701">
    <property type="entry name" value="MFS"/>
</dbReference>
<feature type="transmembrane region" description="Helical" evidence="6">
    <location>
        <begin position="309"/>
        <end position="331"/>
    </location>
</feature>
<organism evidence="8 9">
    <name type="scientific">Alloscardovia theropitheci</name>
    <dbReference type="NCBI Taxonomy" id="2496842"/>
    <lineage>
        <taxon>Bacteria</taxon>
        <taxon>Bacillati</taxon>
        <taxon>Actinomycetota</taxon>
        <taxon>Actinomycetes</taxon>
        <taxon>Bifidobacteriales</taxon>
        <taxon>Bifidobacteriaceae</taxon>
        <taxon>Alloscardovia</taxon>
    </lineage>
</organism>
<dbReference type="EMBL" id="RXLP01000002">
    <property type="protein sequence ID" value="TCD54919.1"/>
    <property type="molecule type" value="Genomic_DNA"/>
</dbReference>
<keyword evidence="2" id="KW-1003">Cell membrane</keyword>
<evidence type="ECO:0000256" key="3">
    <source>
        <dbReference type="ARBA" id="ARBA00022692"/>
    </source>
</evidence>
<dbReference type="PANTHER" id="PTHR23513:SF6">
    <property type="entry name" value="MAJOR FACILITATOR SUPERFAMILY ASSOCIATED DOMAIN-CONTAINING PROTEIN"/>
    <property type="match status" value="1"/>
</dbReference>
<dbReference type="GO" id="GO:0022857">
    <property type="term" value="F:transmembrane transporter activity"/>
    <property type="evidence" value="ECO:0007669"/>
    <property type="project" value="InterPro"/>
</dbReference>
<feature type="transmembrane region" description="Helical" evidence="6">
    <location>
        <begin position="337"/>
        <end position="360"/>
    </location>
</feature>
<comment type="subcellular location">
    <subcellularLocation>
        <location evidence="1">Cell membrane</location>
        <topology evidence="1">Multi-pass membrane protein</topology>
    </subcellularLocation>
</comment>
<dbReference type="Gene3D" id="1.20.1250.20">
    <property type="entry name" value="MFS general substrate transporter like domains"/>
    <property type="match status" value="1"/>
</dbReference>